<keyword evidence="4" id="KW-1185">Reference proteome</keyword>
<dbReference type="PANTHER" id="PTHR23099">
    <property type="entry name" value="TRANSCRIPTIONAL REGULATOR"/>
    <property type="match status" value="1"/>
</dbReference>
<dbReference type="AlphaFoldDB" id="E5QZJ9"/>
<dbReference type="VEuPathDB" id="FungiDB:MGYG_00404"/>
<dbReference type="SMART" id="SM00731">
    <property type="entry name" value="SprT"/>
    <property type="match status" value="1"/>
</dbReference>
<dbReference type="GO" id="GO:0006950">
    <property type="term" value="P:response to stress"/>
    <property type="evidence" value="ECO:0007669"/>
    <property type="project" value="UniProtKB-ARBA"/>
</dbReference>
<protein>
    <submittedName>
        <fullName evidence="3">HMG box-containing protein</fullName>
    </submittedName>
</protein>
<dbReference type="Pfam" id="PF10263">
    <property type="entry name" value="SprT-like"/>
    <property type="match status" value="1"/>
</dbReference>
<feature type="compositionally biased region" description="Polar residues" evidence="1">
    <location>
        <begin position="47"/>
        <end position="56"/>
    </location>
</feature>
<evidence type="ECO:0000259" key="2">
    <source>
        <dbReference type="SMART" id="SM00731"/>
    </source>
</evidence>
<dbReference type="Proteomes" id="UP000002669">
    <property type="component" value="Unassembled WGS sequence"/>
</dbReference>
<gene>
    <name evidence="3" type="ORF">MGYG_00404</name>
</gene>
<name>E5QZJ9_ARTGP</name>
<dbReference type="RefSeq" id="XP_003176317.1">
    <property type="nucleotide sequence ID" value="XM_003176269.1"/>
</dbReference>
<dbReference type="GO" id="GO:0005634">
    <property type="term" value="C:nucleus"/>
    <property type="evidence" value="ECO:0007669"/>
    <property type="project" value="TreeGrafter"/>
</dbReference>
<dbReference type="eggNOG" id="KOG3854">
    <property type="taxonomic scope" value="Eukaryota"/>
</dbReference>
<dbReference type="InterPro" id="IPR006640">
    <property type="entry name" value="SprT-like_domain"/>
</dbReference>
<feature type="region of interest" description="Disordered" evidence="1">
    <location>
        <begin position="499"/>
        <end position="520"/>
    </location>
</feature>
<proteinExistence type="predicted"/>
<organism evidence="4">
    <name type="scientific">Arthroderma gypseum (strain ATCC MYA-4604 / CBS 118893)</name>
    <name type="common">Microsporum gypseum</name>
    <dbReference type="NCBI Taxonomy" id="535722"/>
    <lineage>
        <taxon>Eukaryota</taxon>
        <taxon>Fungi</taxon>
        <taxon>Dikarya</taxon>
        <taxon>Ascomycota</taxon>
        <taxon>Pezizomycotina</taxon>
        <taxon>Eurotiomycetes</taxon>
        <taxon>Eurotiomycetidae</taxon>
        <taxon>Onygenales</taxon>
        <taxon>Arthrodermataceae</taxon>
        <taxon>Nannizzia</taxon>
    </lineage>
</organism>
<feature type="compositionally biased region" description="Acidic residues" evidence="1">
    <location>
        <begin position="162"/>
        <end position="184"/>
    </location>
</feature>
<feature type="compositionally biased region" description="Basic and acidic residues" evidence="1">
    <location>
        <begin position="236"/>
        <end position="248"/>
    </location>
</feature>
<dbReference type="InterPro" id="IPR035240">
    <property type="entry name" value="SprT_Zn_ribbon"/>
</dbReference>
<feature type="compositionally biased region" description="Polar residues" evidence="1">
    <location>
        <begin position="372"/>
        <end position="388"/>
    </location>
</feature>
<feature type="compositionally biased region" description="Acidic residues" evidence="1">
    <location>
        <begin position="118"/>
        <end position="139"/>
    </location>
</feature>
<dbReference type="OrthoDB" id="4173971at2759"/>
<dbReference type="InParanoid" id="E5QZJ9"/>
<dbReference type="EMBL" id="DS989822">
    <property type="protein sequence ID" value="EFQ97365.1"/>
    <property type="molecule type" value="Genomic_DNA"/>
</dbReference>
<evidence type="ECO:0000256" key="1">
    <source>
        <dbReference type="SAM" id="MobiDB-lite"/>
    </source>
</evidence>
<feature type="region of interest" description="Disordered" evidence="1">
    <location>
        <begin position="1"/>
        <end position="418"/>
    </location>
</feature>
<reference evidence="4" key="1">
    <citation type="journal article" date="2012" name="MBio">
        <title>Comparative genome analysis of Trichophyton rubrum and related dermatophytes reveals candidate genes involved in infection.</title>
        <authorList>
            <person name="Martinez D.A."/>
            <person name="Oliver B.G."/>
            <person name="Graeser Y."/>
            <person name="Goldberg J.M."/>
            <person name="Li W."/>
            <person name="Martinez-Rossi N.M."/>
            <person name="Monod M."/>
            <person name="Shelest E."/>
            <person name="Barton R.C."/>
            <person name="Birch E."/>
            <person name="Brakhage A.A."/>
            <person name="Chen Z."/>
            <person name="Gurr S.J."/>
            <person name="Heiman D."/>
            <person name="Heitman J."/>
            <person name="Kosti I."/>
            <person name="Rossi A."/>
            <person name="Saif S."/>
            <person name="Samalova M."/>
            <person name="Saunders C.W."/>
            <person name="Shea T."/>
            <person name="Summerbell R.C."/>
            <person name="Xu J."/>
            <person name="Young S."/>
            <person name="Zeng Q."/>
            <person name="Birren B.W."/>
            <person name="Cuomo C.A."/>
            <person name="White T.C."/>
        </authorList>
    </citation>
    <scope>NUCLEOTIDE SEQUENCE [LARGE SCALE GENOMIC DNA]</scope>
    <source>
        <strain evidence="4">ATCC MYA-4604 / CBS 118893</strain>
    </source>
</reference>
<feature type="compositionally biased region" description="Low complexity" evidence="1">
    <location>
        <begin position="607"/>
        <end position="624"/>
    </location>
</feature>
<feature type="compositionally biased region" description="Polar residues" evidence="1">
    <location>
        <begin position="81"/>
        <end position="91"/>
    </location>
</feature>
<evidence type="ECO:0000313" key="3">
    <source>
        <dbReference type="EMBL" id="EFQ97365.1"/>
    </source>
</evidence>
<dbReference type="Pfam" id="PF17283">
    <property type="entry name" value="Zn_ribbon_SprT"/>
    <property type="match status" value="1"/>
</dbReference>
<feature type="compositionally biased region" description="Basic residues" evidence="1">
    <location>
        <begin position="249"/>
        <end position="262"/>
    </location>
</feature>
<dbReference type="HOGENOM" id="CLU_365606_0_0_1"/>
<feature type="domain" description="SprT-like" evidence="2">
    <location>
        <begin position="630"/>
        <end position="763"/>
    </location>
</feature>
<feature type="compositionally biased region" description="Basic and acidic residues" evidence="1">
    <location>
        <begin position="19"/>
        <end position="32"/>
    </location>
</feature>
<feature type="region of interest" description="Disordered" evidence="1">
    <location>
        <begin position="605"/>
        <end position="624"/>
    </location>
</feature>
<feature type="compositionally biased region" description="Basic and acidic residues" evidence="1">
    <location>
        <begin position="108"/>
        <end position="117"/>
    </location>
</feature>
<sequence>MARLYTKPRENSQVAKTSIQDKEKNVIEDKSIIKSQSTTRDDEVEENTPSRSSGRANRNETKDDARRASRSRRRIDGQEKLISQLSDLSLTSKKREEVCRGEDEEEDVVKRFTKLELQEADEDIEEELAKEEAHDEEEAQADKRSHTHIFKKKHSYSHGKEEGEEEESTMEQEEYDTDGFDSLDDFIVSDNESLSLYEDLEYEGEDDSDAEEKERQSSKTHTSSNNHLDSEAEAEPEPKSESEPEAQHRPRRRLIRGRRKQRSSTPSHTSDNETCESVGKPNNTPGLDEDPLLFTNMGNNISCPVDQEANEQDAAITTDVLLDSRPRLPPPASPKYSKEHKKKNKPSVGLTSTKNTNSRATGSPQGLPLLSSPESPGQDSSKMSFVTPPTSPTKPRLKSPSKSQANRIPPSPHKPDIDMFWDQKTVNEWNDKFSPQKIKAPNFYKRHFDIFSDTEDEADDDEQIFGSQDNDFVITGVSIPGHLGTPEPDAMGDKLPLHASPIKNNASPGKKQAKASASTKKALAAKKREFDQIKHALATNFFNELDTMVTGGEILKLAESAGGVNIVWNNKLATTAGGATWKKELITRNRDSTEQFLIDSSSANLCSPNNSSSHAPSSTSSSATSALPTDELLISSSRSSVHRSIRHNATIELAEKVIDCEDRLLNTLAHEYCHLANFMISGVLNQPHGASFKQWAKKCMTALDAHSEYSGKVEVSTKHSYLINYKYMWCCMSCGQEYGRHSRSIDPVKVRCGKCHDGKLLQVKPKPRGKSKV</sequence>
<accession>E5QZJ9</accession>
<dbReference type="GeneID" id="10031634"/>
<evidence type="ECO:0000313" key="4">
    <source>
        <dbReference type="Proteomes" id="UP000002669"/>
    </source>
</evidence>
<feature type="compositionally biased region" description="Basic and acidic residues" evidence="1">
    <location>
        <begin position="57"/>
        <end position="67"/>
    </location>
</feature>
<feature type="compositionally biased region" description="Basic residues" evidence="1">
    <location>
        <begin position="145"/>
        <end position="157"/>
    </location>
</feature>
<feature type="compositionally biased region" description="Polar residues" evidence="1">
    <location>
        <begin position="349"/>
        <end position="364"/>
    </location>
</feature>
<dbReference type="STRING" id="535722.E5QZJ9"/>
<feature type="compositionally biased region" description="Acidic residues" evidence="1">
    <location>
        <begin position="198"/>
        <end position="211"/>
    </location>
</feature>
<dbReference type="PANTHER" id="PTHR23099:SF0">
    <property type="entry name" value="GERM CELL NUCLEAR ACIDIC PROTEIN"/>
    <property type="match status" value="1"/>
</dbReference>
<dbReference type="OMA" id="HSYLINY"/>